<evidence type="ECO:0000256" key="1">
    <source>
        <dbReference type="ARBA" id="ARBA00004651"/>
    </source>
</evidence>
<evidence type="ECO:0000259" key="7">
    <source>
        <dbReference type="Pfam" id="PF09335"/>
    </source>
</evidence>
<protein>
    <recommendedName>
        <fullName evidence="6">TVP38/TMEM64 family membrane protein</fullName>
    </recommendedName>
</protein>
<evidence type="ECO:0000313" key="9">
    <source>
        <dbReference type="Proteomes" id="UP001595901"/>
    </source>
</evidence>
<dbReference type="Pfam" id="PF09335">
    <property type="entry name" value="VTT_dom"/>
    <property type="match status" value="1"/>
</dbReference>
<evidence type="ECO:0000256" key="6">
    <source>
        <dbReference type="RuleBase" id="RU366058"/>
    </source>
</evidence>
<comment type="similarity">
    <text evidence="6">Belongs to the TVP38/TMEM64 family.</text>
</comment>
<evidence type="ECO:0000256" key="5">
    <source>
        <dbReference type="ARBA" id="ARBA00023136"/>
    </source>
</evidence>
<comment type="caution">
    <text evidence="8">The sequence shown here is derived from an EMBL/GenBank/DDBJ whole genome shotgun (WGS) entry which is preliminary data.</text>
</comment>
<dbReference type="EMBL" id="JBHSAC010000010">
    <property type="protein sequence ID" value="MFC3931394.1"/>
    <property type="molecule type" value="Genomic_DNA"/>
</dbReference>
<dbReference type="Proteomes" id="UP001595901">
    <property type="component" value="Unassembled WGS sequence"/>
</dbReference>
<feature type="domain" description="VTT" evidence="7">
    <location>
        <begin position="75"/>
        <end position="191"/>
    </location>
</feature>
<feature type="transmembrane region" description="Helical" evidence="6">
    <location>
        <begin position="142"/>
        <end position="163"/>
    </location>
</feature>
<sequence length="201" mass="22604">MSTKIKHKQHKHIRKIFQVSSWFGIILTIILAIILYQTGYLTDINKLNKLISGMGLWGGFFFVLIQIIQVVIPIIPGGISTAAGVILFGGFWGFVLNYIGIVIGSLIVFHISKIFGRPLLHSIFKPKLIDKYDHWTHDNKKLTILFAIAIVSPAAPDDFLCYLAGTTDMSYRTYILIILLGKIPAIIAYSFGLTQLFNFFL</sequence>
<evidence type="ECO:0000256" key="2">
    <source>
        <dbReference type="ARBA" id="ARBA00022475"/>
    </source>
</evidence>
<evidence type="ECO:0000256" key="4">
    <source>
        <dbReference type="ARBA" id="ARBA00022989"/>
    </source>
</evidence>
<keyword evidence="9" id="KW-1185">Reference proteome</keyword>
<dbReference type="InterPro" id="IPR032816">
    <property type="entry name" value="VTT_dom"/>
</dbReference>
<keyword evidence="3 6" id="KW-0812">Transmembrane</keyword>
<feature type="transmembrane region" description="Helical" evidence="6">
    <location>
        <begin position="54"/>
        <end position="75"/>
    </location>
</feature>
<accession>A0ABV8CZ41</accession>
<comment type="subcellular location">
    <subcellularLocation>
        <location evidence="1 6">Cell membrane</location>
        <topology evidence="1 6">Multi-pass membrane protein</topology>
    </subcellularLocation>
</comment>
<dbReference type="PANTHER" id="PTHR12677">
    <property type="entry name" value="GOLGI APPARATUS MEMBRANE PROTEIN TVP38-RELATED"/>
    <property type="match status" value="1"/>
</dbReference>
<name>A0ABV8CZ41_9STRE</name>
<feature type="transmembrane region" description="Helical" evidence="6">
    <location>
        <begin position="21"/>
        <end position="42"/>
    </location>
</feature>
<gene>
    <name evidence="8" type="ORF">ACFOSE_01075</name>
</gene>
<organism evidence="8 9">
    <name type="scientific">Streptococcus dentapri</name>
    <dbReference type="NCBI Taxonomy" id="573564"/>
    <lineage>
        <taxon>Bacteria</taxon>
        <taxon>Bacillati</taxon>
        <taxon>Bacillota</taxon>
        <taxon>Bacilli</taxon>
        <taxon>Lactobacillales</taxon>
        <taxon>Streptococcaceae</taxon>
        <taxon>Streptococcus</taxon>
    </lineage>
</organism>
<keyword evidence="2 6" id="KW-1003">Cell membrane</keyword>
<dbReference type="PANTHER" id="PTHR12677:SF49">
    <property type="entry name" value="TVP38_TMEM64 FAMILY MEMBRANE PROTEIN"/>
    <property type="match status" value="1"/>
</dbReference>
<proteinExistence type="inferred from homology"/>
<keyword evidence="5 6" id="KW-0472">Membrane</keyword>
<dbReference type="InterPro" id="IPR015414">
    <property type="entry name" value="TMEM64"/>
</dbReference>
<feature type="transmembrane region" description="Helical" evidence="6">
    <location>
        <begin position="82"/>
        <end position="111"/>
    </location>
</feature>
<dbReference type="RefSeq" id="WP_380429359.1">
    <property type="nucleotide sequence ID" value="NZ_JBHSAC010000010.1"/>
</dbReference>
<feature type="transmembrane region" description="Helical" evidence="6">
    <location>
        <begin position="175"/>
        <end position="197"/>
    </location>
</feature>
<evidence type="ECO:0000313" key="8">
    <source>
        <dbReference type="EMBL" id="MFC3931394.1"/>
    </source>
</evidence>
<reference evidence="9" key="1">
    <citation type="journal article" date="2019" name="Int. J. Syst. Evol. Microbiol.">
        <title>The Global Catalogue of Microorganisms (GCM) 10K type strain sequencing project: providing services to taxonomists for standard genome sequencing and annotation.</title>
        <authorList>
            <consortium name="The Broad Institute Genomics Platform"/>
            <consortium name="The Broad Institute Genome Sequencing Center for Infectious Disease"/>
            <person name="Wu L."/>
            <person name="Ma J."/>
        </authorList>
    </citation>
    <scope>NUCLEOTIDE SEQUENCE [LARGE SCALE GENOMIC DNA]</scope>
    <source>
        <strain evidence="9">CCUG 58728</strain>
    </source>
</reference>
<keyword evidence="4 6" id="KW-1133">Transmembrane helix</keyword>
<evidence type="ECO:0000256" key="3">
    <source>
        <dbReference type="ARBA" id="ARBA00022692"/>
    </source>
</evidence>